<feature type="region of interest" description="Disordered" evidence="1">
    <location>
        <begin position="1"/>
        <end position="24"/>
    </location>
</feature>
<sequence>MDWNQLHERVIPAPPRFSSDLTHPQPVERRNQHQIVFEDHLQGFAPVVYLGDRRLAPGSDTPTKQPEYSPRTEKEEMQDMRLHWASQPEETPHTLITPYSKLFPTLRVLNDNMKQ</sequence>
<accession>A0AAV9RP26</accession>
<comment type="caution">
    <text evidence="2">The sequence shown here is derived from an EMBL/GenBank/DDBJ whole genome shotgun (WGS) entry which is preliminary data.</text>
</comment>
<dbReference type="EMBL" id="JAHHUM010001545">
    <property type="protein sequence ID" value="KAK5610660.1"/>
    <property type="molecule type" value="Genomic_DNA"/>
</dbReference>
<feature type="non-terminal residue" evidence="2">
    <location>
        <position position="115"/>
    </location>
</feature>
<reference evidence="2 3" key="1">
    <citation type="submission" date="2021-06" db="EMBL/GenBank/DDBJ databases">
        <authorList>
            <person name="Palmer J.M."/>
        </authorList>
    </citation>
    <scope>NUCLEOTIDE SEQUENCE [LARGE SCALE GENOMIC DNA]</scope>
    <source>
        <strain evidence="2 3">MEX-2019</strain>
        <tissue evidence="2">Muscle</tissue>
    </source>
</reference>
<dbReference type="Proteomes" id="UP001311232">
    <property type="component" value="Unassembled WGS sequence"/>
</dbReference>
<protein>
    <submittedName>
        <fullName evidence="2">Uncharacterized protein</fullName>
    </submittedName>
</protein>
<proteinExistence type="predicted"/>
<keyword evidence="3" id="KW-1185">Reference proteome</keyword>
<name>A0AAV9RP26_9TELE</name>
<dbReference type="AlphaFoldDB" id="A0AAV9RP26"/>
<feature type="region of interest" description="Disordered" evidence="1">
    <location>
        <begin position="52"/>
        <end position="78"/>
    </location>
</feature>
<evidence type="ECO:0000313" key="2">
    <source>
        <dbReference type="EMBL" id="KAK5610660.1"/>
    </source>
</evidence>
<organism evidence="2 3">
    <name type="scientific">Crenichthys baileyi</name>
    <name type="common">White River springfish</name>
    <dbReference type="NCBI Taxonomy" id="28760"/>
    <lineage>
        <taxon>Eukaryota</taxon>
        <taxon>Metazoa</taxon>
        <taxon>Chordata</taxon>
        <taxon>Craniata</taxon>
        <taxon>Vertebrata</taxon>
        <taxon>Euteleostomi</taxon>
        <taxon>Actinopterygii</taxon>
        <taxon>Neopterygii</taxon>
        <taxon>Teleostei</taxon>
        <taxon>Neoteleostei</taxon>
        <taxon>Acanthomorphata</taxon>
        <taxon>Ovalentaria</taxon>
        <taxon>Atherinomorphae</taxon>
        <taxon>Cyprinodontiformes</taxon>
        <taxon>Goodeidae</taxon>
        <taxon>Crenichthys</taxon>
    </lineage>
</organism>
<feature type="compositionally biased region" description="Basic and acidic residues" evidence="1">
    <location>
        <begin position="1"/>
        <end position="10"/>
    </location>
</feature>
<evidence type="ECO:0000256" key="1">
    <source>
        <dbReference type="SAM" id="MobiDB-lite"/>
    </source>
</evidence>
<evidence type="ECO:0000313" key="3">
    <source>
        <dbReference type="Proteomes" id="UP001311232"/>
    </source>
</evidence>
<gene>
    <name evidence="2" type="ORF">CRENBAI_001854</name>
</gene>